<evidence type="ECO:0000256" key="4">
    <source>
        <dbReference type="ARBA" id="ARBA00022679"/>
    </source>
</evidence>
<dbReference type="InterPro" id="IPR018483">
    <property type="entry name" value="Carb_kinase_FGGY_CS"/>
</dbReference>
<dbReference type="Pfam" id="PF02782">
    <property type="entry name" value="FGGY_C"/>
    <property type="match status" value="1"/>
</dbReference>
<dbReference type="SUPFAM" id="SSF53067">
    <property type="entry name" value="Actin-like ATPase domain"/>
    <property type="match status" value="2"/>
</dbReference>
<dbReference type="OrthoDB" id="5422795at2759"/>
<evidence type="ECO:0000256" key="8">
    <source>
        <dbReference type="ARBA" id="ARBA00022840"/>
    </source>
</evidence>
<gene>
    <name evidence="15" type="ORF">THASP1DRAFT_12917</name>
</gene>
<feature type="domain" description="Carbohydrate kinase FGGY C-terminal" evidence="14">
    <location>
        <begin position="272"/>
        <end position="462"/>
    </location>
</feature>
<evidence type="ECO:0000256" key="2">
    <source>
        <dbReference type="ARBA" id="ARBA00009156"/>
    </source>
</evidence>
<evidence type="ECO:0000259" key="14">
    <source>
        <dbReference type="Pfam" id="PF02782"/>
    </source>
</evidence>
<evidence type="ECO:0000256" key="5">
    <source>
        <dbReference type="ARBA" id="ARBA00022741"/>
    </source>
</evidence>
<dbReference type="UniPathway" id="UPA00618">
    <property type="reaction ID" value="UER00672"/>
</dbReference>
<protein>
    <recommendedName>
        <fullName evidence="11">Probable glycerol kinase</fullName>
        <ecNumber evidence="3">2.7.1.30</ecNumber>
    </recommendedName>
    <alternativeName>
        <fullName evidence="9">ATP:glycerol 3-phosphotransferase</fullName>
    </alternativeName>
</protein>
<dbReference type="GO" id="GO:0004370">
    <property type="term" value="F:glycerol kinase activity"/>
    <property type="evidence" value="ECO:0007669"/>
    <property type="project" value="UniProtKB-EC"/>
</dbReference>
<dbReference type="PANTHER" id="PTHR10196">
    <property type="entry name" value="SUGAR KINASE"/>
    <property type="match status" value="1"/>
</dbReference>
<dbReference type="Proteomes" id="UP000271241">
    <property type="component" value="Unassembled WGS sequence"/>
</dbReference>
<dbReference type="PROSITE" id="PS00445">
    <property type="entry name" value="FGGY_KINASES_2"/>
    <property type="match status" value="1"/>
</dbReference>
<dbReference type="GO" id="GO:0005739">
    <property type="term" value="C:mitochondrion"/>
    <property type="evidence" value="ECO:0007669"/>
    <property type="project" value="TreeGrafter"/>
</dbReference>
<dbReference type="PIRSF" id="PIRSF000538">
    <property type="entry name" value="GlpK"/>
    <property type="match status" value="1"/>
</dbReference>
<evidence type="ECO:0000256" key="12">
    <source>
        <dbReference type="RuleBase" id="RU003733"/>
    </source>
</evidence>
<dbReference type="InterPro" id="IPR000577">
    <property type="entry name" value="Carb_kinase_FGGY"/>
</dbReference>
<evidence type="ECO:0000313" key="15">
    <source>
        <dbReference type="EMBL" id="RKP10377.1"/>
    </source>
</evidence>
<dbReference type="GO" id="GO:0019563">
    <property type="term" value="P:glycerol catabolic process"/>
    <property type="evidence" value="ECO:0007669"/>
    <property type="project" value="UniProtKB-UniPathway"/>
</dbReference>
<dbReference type="CDD" id="cd07792">
    <property type="entry name" value="ASKHA_NBD_FGGY_GK1-3-like"/>
    <property type="match status" value="1"/>
</dbReference>
<dbReference type="PROSITE" id="PS00933">
    <property type="entry name" value="FGGY_KINASES_1"/>
    <property type="match status" value="1"/>
</dbReference>
<accession>A0A4P9XVR4</accession>
<proteinExistence type="inferred from homology"/>
<sequence length="517" mass="56212">MTKTTVYIGSVDQGTTSSRFLVFDHTGAVVASHQAELKQHYPQAGWHEHDPHDILQTVKKCMNEVAARLDSLGIQLADLKAIGITNQRETTICWDAETGEPLYNAIVWCDARTKAVVDHLTHEHPSQSRDCIKDICGLPLTTYFSGVKLKWMLDNVPAVQQAARQGRLRVGTVDSWLIYHLTGGHSGQGRFVTDVTNASRTMLMDVRTLAWSEELCRFFGVSISALPEIRSSSEVYGHVASGPFAGIPLSGCLGDQQAAMVGQKCFTQGEAKNTYGTGCFMLFNTGTSPVISKHGLLTTVGYQLGPNATPVYALEGSIAVAGAALQWLRDNLGIIASASEIDRIAGAVPDNGGVYFVPAFSGLFAPYWRDDARGCIVGLTHYANKHHIARATLEATCFQTHAILDAMNQDSGVKLLKLKVDGGMTNSDLCMQLQADLAGIPVERPAMRETTALGAAMAAGLAIGIWKDLDELSNVGTSGLQTFQASLKKEERERRFAQWNRAVQRSLDWIEEEAKDL</sequence>
<keyword evidence="5" id="KW-0547">Nucleotide-binding</keyword>
<organism evidence="15 16">
    <name type="scientific">Thamnocephalis sphaerospora</name>
    <dbReference type="NCBI Taxonomy" id="78915"/>
    <lineage>
        <taxon>Eukaryota</taxon>
        <taxon>Fungi</taxon>
        <taxon>Fungi incertae sedis</taxon>
        <taxon>Zoopagomycota</taxon>
        <taxon>Zoopagomycotina</taxon>
        <taxon>Zoopagomycetes</taxon>
        <taxon>Zoopagales</taxon>
        <taxon>Sigmoideomycetaceae</taxon>
        <taxon>Thamnocephalis</taxon>
    </lineage>
</organism>
<evidence type="ECO:0000256" key="10">
    <source>
        <dbReference type="ARBA" id="ARBA00052101"/>
    </source>
</evidence>
<dbReference type="FunFam" id="3.30.420.40:FF:000085">
    <property type="entry name" value="Glycerol kinase 2"/>
    <property type="match status" value="1"/>
</dbReference>
<comment type="catalytic activity">
    <reaction evidence="10">
        <text>glycerol + ATP = sn-glycerol 3-phosphate + ADP + H(+)</text>
        <dbReference type="Rhea" id="RHEA:21644"/>
        <dbReference type="ChEBI" id="CHEBI:15378"/>
        <dbReference type="ChEBI" id="CHEBI:17754"/>
        <dbReference type="ChEBI" id="CHEBI:30616"/>
        <dbReference type="ChEBI" id="CHEBI:57597"/>
        <dbReference type="ChEBI" id="CHEBI:456216"/>
        <dbReference type="EC" id="2.7.1.30"/>
    </reaction>
</comment>
<dbReference type="InterPro" id="IPR018484">
    <property type="entry name" value="FGGY_N"/>
</dbReference>
<evidence type="ECO:0000256" key="9">
    <source>
        <dbReference type="ARBA" id="ARBA00043149"/>
    </source>
</evidence>
<evidence type="ECO:0000256" key="11">
    <source>
        <dbReference type="ARBA" id="ARBA00071571"/>
    </source>
</evidence>
<keyword evidence="8" id="KW-0067">ATP-binding</keyword>
<name>A0A4P9XVR4_9FUNG</name>
<reference evidence="16" key="1">
    <citation type="journal article" date="2018" name="Nat. Microbiol.">
        <title>Leveraging single-cell genomics to expand the fungal tree of life.</title>
        <authorList>
            <person name="Ahrendt S.R."/>
            <person name="Quandt C.A."/>
            <person name="Ciobanu D."/>
            <person name="Clum A."/>
            <person name="Salamov A."/>
            <person name="Andreopoulos B."/>
            <person name="Cheng J.F."/>
            <person name="Woyke T."/>
            <person name="Pelin A."/>
            <person name="Henrissat B."/>
            <person name="Reynolds N.K."/>
            <person name="Benny G.L."/>
            <person name="Smith M.E."/>
            <person name="James T.Y."/>
            <person name="Grigoriev I.V."/>
        </authorList>
    </citation>
    <scope>NUCLEOTIDE SEQUENCE [LARGE SCALE GENOMIC DNA]</scope>
    <source>
        <strain evidence="16">RSA 1356</strain>
    </source>
</reference>
<dbReference type="EMBL" id="KZ992456">
    <property type="protein sequence ID" value="RKP10377.1"/>
    <property type="molecule type" value="Genomic_DNA"/>
</dbReference>
<dbReference type="NCBIfam" id="NF000756">
    <property type="entry name" value="PRK00047.1"/>
    <property type="match status" value="1"/>
</dbReference>
<dbReference type="GO" id="GO:0006641">
    <property type="term" value="P:triglyceride metabolic process"/>
    <property type="evidence" value="ECO:0007669"/>
    <property type="project" value="TreeGrafter"/>
</dbReference>
<evidence type="ECO:0000256" key="1">
    <source>
        <dbReference type="ARBA" id="ARBA00005190"/>
    </source>
</evidence>
<dbReference type="Gene3D" id="3.30.420.40">
    <property type="match status" value="2"/>
</dbReference>
<evidence type="ECO:0000256" key="6">
    <source>
        <dbReference type="ARBA" id="ARBA00022777"/>
    </source>
</evidence>
<evidence type="ECO:0000256" key="7">
    <source>
        <dbReference type="ARBA" id="ARBA00022798"/>
    </source>
</evidence>
<dbReference type="InterPro" id="IPR043129">
    <property type="entry name" value="ATPase_NBD"/>
</dbReference>
<keyword evidence="16" id="KW-1185">Reference proteome</keyword>
<dbReference type="EC" id="2.7.1.30" evidence="3"/>
<dbReference type="GO" id="GO:0005524">
    <property type="term" value="F:ATP binding"/>
    <property type="evidence" value="ECO:0007669"/>
    <property type="project" value="UniProtKB-KW"/>
</dbReference>
<dbReference type="STRING" id="78915.A0A4P9XVR4"/>
<dbReference type="GO" id="GO:0046167">
    <property type="term" value="P:glycerol-3-phosphate biosynthetic process"/>
    <property type="evidence" value="ECO:0007669"/>
    <property type="project" value="TreeGrafter"/>
</dbReference>
<comment type="pathway">
    <text evidence="1">Polyol metabolism; glycerol degradation via glycerol kinase pathway; sn-glycerol 3-phosphate from glycerol: step 1/1.</text>
</comment>
<keyword evidence="4 12" id="KW-0808">Transferase</keyword>
<dbReference type="InterPro" id="IPR042018">
    <property type="entry name" value="GK1-3_metazoan-type"/>
</dbReference>
<dbReference type="InterPro" id="IPR018485">
    <property type="entry name" value="FGGY_C"/>
</dbReference>
<dbReference type="FunFam" id="3.30.420.40:FF:000177">
    <property type="entry name" value="Glycerol kinase"/>
    <property type="match status" value="1"/>
</dbReference>
<dbReference type="PANTHER" id="PTHR10196:SF69">
    <property type="entry name" value="GLYCEROL KINASE"/>
    <property type="match status" value="1"/>
</dbReference>
<evidence type="ECO:0000313" key="16">
    <source>
        <dbReference type="Proteomes" id="UP000271241"/>
    </source>
</evidence>
<evidence type="ECO:0000259" key="13">
    <source>
        <dbReference type="Pfam" id="PF00370"/>
    </source>
</evidence>
<dbReference type="InterPro" id="IPR005999">
    <property type="entry name" value="Glycerol_kin"/>
</dbReference>
<dbReference type="Pfam" id="PF00370">
    <property type="entry name" value="FGGY_N"/>
    <property type="match status" value="1"/>
</dbReference>
<dbReference type="NCBIfam" id="TIGR01311">
    <property type="entry name" value="glycerol_kin"/>
    <property type="match status" value="1"/>
</dbReference>
<comment type="similarity">
    <text evidence="2 12">Belongs to the FGGY kinase family.</text>
</comment>
<keyword evidence="7" id="KW-0319">Glycerol metabolism</keyword>
<keyword evidence="6 12" id="KW-0418">Kinase</keyword>
<dbReference type="AlphaFoldDB" id="A0A4P9XVR4"/>
<evidence type="ECO:0000256" key="3">
    <source>
        <dbReference type="ARBA" id="ARBA00012099"/>
    </source>
</evidence>
<feature type="domain" description="Carbohydrate kinase FGGY N-terminal" evidence="13">
    <location>
        <begin position="7"/>
        <end position="262"/>
    </location>
</feature>